<name>A0A4U2Y0E1_9BACL</name>
<dbReference type="Proteomes" id="UP000307841">
    <property type="component" value="Unassembled WGS sequence"/>
</dbReference>
<protein>
    <submittedName>
        <fullName evidence="2">Uncharacterized protein</fullName>
    </submittedName>
</protein>
<gene>
    <name evidence="2" type="ORF">E8L90_29700</name>
</gene>
<feature type="transmembrane region" description="Helical" evidence="1">
    <location>
        <begin position="76"/>
        <end position="93"/>
    </location>
</feature>
<proteinExistence type="predicted"/>
<evidence type="ECO:0000313" key="3">
    <source>
        <dbReference type="Proteomes" id="UP000307841"/>
    </source>
</evidence>
<dbReference type="EMBL" id="SZNK01000002">
    <property type="protein sequence ID" value="TKI52932.1"/>
    <property type="molecule type" value="Genomic_DNA"/>
</dbReference>
<keyword evidence="1" id="KW-1133">Transmembrane helix</keyword>
<accession>A0A4U2Y0E1</accession>
<sequence length="94" mass="10240">MSALDNRPYQNGMFAMADLYPLSPGSWSTQSLTIPEDVEITMYGVQQEESIKNSAEVHAEKTSANAGATPVSQNKWSLWIGLAGIVLLVILLSR</sequence>
<keyword evidence="3" id="KW-1185">Reference proteome</keyword>
<comment type="caution">
    <text evidence="2">The sequence shown here is derived from an EMBL/GenBank/DDBJ whole genome shotgun (WGS) entry which is preliminary data.</text>
</comment>
<keyword evidence="1" id="KW-0472">Membrane</keyword>
<dbReference type="RefSeq" id="WP_137033714.1">
    <property type="nucleotide sequence ID" value="NZ_SZNK01000002.1"/>
</dbReference>
<evidence type="ECO:0000313" key="2">
    <source>
        <dbReference type="EMBL" id="TKI52932.1"/>
    </source>
</evidence>
<keyword evidence="1" id="KW-0812">Transmembrane</keyword>
<dbReference type="AlphaFoldDB" id="A0A4U2Y0E1"/>
<organism evidence="2 3">
    <name type="scientific">Brevibacillus antibioticus</name>
    <dbReference type="NCBI Taxonomy" id="2570228"/>
    <lineage>
        <taxon>Bacteria</taxon>
        <taxon>Bacillati</taxon>
        <taxon>Bacillota</taxon>
        <taxon>Bacilli</taxon>
        <taxon>Bacillales</taxon>
        <taxon>Paenibacillaceae</taxon>
        <taxon>Brevibacillus</taxon>
    </lineage>
</organism>
<reference evidence="2 3" key="1">
    <citation type="submission" date="2019-04" db="EMBL/GenBank/DDBJ databases">
        <title>Whole genome sequencing of Brevibacillus sp. TGS2-1.</title>
        <authorList>
            <person name="Choi A."/>
        </authorList>
    </citation>
    <scope>NUCLEOTIDE SEQUENCE [LARGE SCALE GENOMIC DNA]</scope>
    <source>
        <strain evidence="2 3">TGS2-1</strain>
    </source>
</reference>
<evidence type="ECO:0000256" key="1">
    <source>
        <dbReference type="SAM" id="Phobius"/>
    </source>
</evidence>